<feature type="transmembrane region" description="Helical" evidence="14">
    <location>
        <begin position="1665"/>
        <end position="1690"/>
    </location>
</feature>
<comment type="catalytic activity">
    <reaction evidence="12">
        <text>ATP + H2O + phospholipidSide 1 = ADP + phosphate + phospholipidSide 2.</text>
        <dbReference type="EC" id="7.6.2.1"/>
    </reaction>
</comment>
<dbReference type="GO" id="GO:0016887">
    <property type="term" value="F:ATP hydrolysis activity"/>
    <property type="evidence" value="ECO:0007669"/>
    <property type="project" value="InterPro"/>
</dbReference>
<sequence length="2127" mass="238916">VWLRKANPLYRQHECHFPNKALPSAGILPWIQGIFCNANNPCFRYPTPAESPGTISNYNNSILARFYADSQELLFRDTEFQQLGRLWQEASTLSVFMDTMRKDPGRVAGRGLMVEDILKDDETLTSFLLRDAGLSESVVHQLTKALVRVEQFAYGVPDLNLKDIACSQALLERFIIFPSRRGLYSVRNAMCALTQQRLQDIEDKLYANVDFFKLFKLLPMVLDSGSSGVDLHFWGRVLSAVSEKLQELLNRPGSRDLLRVLMPVFQEGGPSSFSQLTSIVSDLFCGYPDGGGSRVMSFNWYEDNNYKAFLGINNSRSHESYIYDDTATPFCNTLMQNLESNPVTKIVWNSVKPLVMGKILYSPDSPAVQKILKSGKCVFWVLLSGEKPVSNALSRSQLGEMWRYVPAEIRRPCFVSRKFLHSDAVLNAVLSLQCINLDKFVGHMDEDQLSHQALYLLEENKFWAGLVFTNMYPWTTTLPKHIKYKIRMDIDAVERTNKIKDRSLYTTPSLYIPNTITLYHTPSLYIPNTMYWDPGPRADPMEDLRYIWGGFAYLQDMIEHGILKIQTGQDWPMGVYVQQMPYPCYVDDMFMLTLNRCFPIFMVLAWIYSVSMMVKSIVLEKEMRLKETLKAMGVTNAVIWYTWFIDSFIMMTSSTALLTIIVMIGKVLNYSNPIILFFFLLTFSTATIMQCFLMSVFFNKANLAAACSGIIYFTLYLPHILCFAWQDRITKNMKLGVSLLSPVAFGFGTEYLSRYEEQGLGLQWDNIGTSPLEGDEFSFLNSIGMMLFDSVLYAVLAWYLDNVFPGQYGIGRPFYFPLQPSYWQRPERPLSDMADPGNLFFEAEPEGLVLGVAVKDLVKVYSGSSRPAVNCLNITFYEGQITSFLGHNGAGKTTTLSILTGLFPPTSGTAYVNGMDIRTDMDAIRQSLGMCPQYNILFNHLTVEEHILFYSLLKGREQKEAEQEVEDMLEDLGLPNKRDDEAQNLSGGMQRKLSVAMAFVGGSKVVILDEPTSGVDPYSRRSIWDLLLKYRTGRTVILSTHHMDEADLLSDRVAIISKGQLHCCGSPLFLKNCFGVGFYLTLVRRIKDLRKKEVSYQPITDRGRGDVESITSLIHHHVPEAKLIEMIGQEMTYLLPNKGFKHRSYASLFRELEETLGDMGLSSFGISDTSLEEVSLSEVLKCSTVLAAEVNGTPENGVQGNGVGKHEESDSSAGKASRQVKGFTLVLKQFHALLVKRLHHATRSQKDFLAQIVLPASFVLIALIFTLIVPPFGEYPSLTLSPAMYGQQFTFLSNERPDHPTMTRFIYTTLAEPGLGTRCMMDPTPVCSNGSSDWTDPPVSPVVSNILLSPEWTERNPSPSCQCSSGNKLIMLPVCPIGAGGLPPRQVRPQASGDVLQDLTDRNISDYLVKTYPSLIRTSLKSKYWVNEQRYGGLSVGGKLPVLDVDPKDIQRVLSQVGQMMNITGGPRSKLALKDVGPFLRYMESEYNVKVWYNNKGWHAMVSFMNVANNAILRANLPPHTNPAEYGITAINHPLNLTKEQLSEVTVLTTSVDAVVAICVIFAMSFIPASFVLYLIQERVTKAKHLQFVSGVSPLVYWVANFFWDMLNYGISTAMVVGIFVGFDKKCYTSPSNLPALVALLSLYGWSVTPMMYPMSYIFSIPSTAYVSLSCVNLFIGINSSAITFILELFENNRSLLMFNEGLKKVLLVFPHFCLGRGLIDLAMNQAVTDVYARFGESAHSLDPFRWDFVGKYLVFMAIEGPVYFLLNLLIQYRFHFKKWFDLRLINDEDDDVAQERQRVYSGGSKNDILHIRDLSKTYVGRKRPAVDRICVGVPAGECFGLLGVNGAGKTTTFKMLTGDTDVTSGEASVTGYSILSNILDVHQNMGYCPQFDAIDELLTGREHLYLYARLRGVPEREISRVVEWGIQKLGLVEYAGRCAGTYSGGNKRKLSTAIAMIGCPPLVLLDEPTTGMDPHSRRFLWNAIMSVIRDGRAVVLTSHSMEECEALCTRLAIMVNGTFKCLGTIQHLKYKFGDGYVVTMKIRAPKPGLSPDLGPAEAFMDSSFPGCVQREKHYNTLQYEVAASSLARVFQLVAANKEKLSIEDYSVSQTTLDQNGQEEFWIIPLH</sequence>
<keyword evidence="11" id="KW-0325">Glycoprotein</keyword>
<feature type="transmembrane region" description="Helical" evidence="14">
    <location>
        <begin position="1753"/>
        <end position="1771"/>
    </location>
</feature>
<keyword evidence="5" id="KW-0547">Nucleotide-binding</keyword>
<feature type="transmembrane region" description="Helical" evidence="14">
    <location>
        <begin position="1554"/>
        <end position="1576"/>
    </location>
</feature>
<dbReference type="GO" id="GO:0140326">
    <property type="term" value="F:ATPase-coupled intramembrane lipid transporter activity"/>
    <property type="evidence" value="ECO:0007669"/>
    <property type="project" value="UniProtKB-EC"/>
</dbReference>
<dbReference type="GO" id="GO:0140359">
    <property type="term" value="F:ABC-type transporter activity"/>
    <property type="evidence" value="ECO:0007669"/>
    <property type="project" value="InterPro"/>
</dbReference>
<keyword evidence="6" id="KW-0067">ATP-binding</keyword>
<dbReference type="SMART" id="SM00382">
    <property type="entry name" value="AAA"/>
    <property type="match status" value="2"/>
</dbReference>
<evidence type="ECO:0000256" key="8">
    <source>
        <dbReference type="ARBA" id="ARBA00022989"/>
    </source>
</evidence>
<evidence type="ECO:0000259" key="15">
    <source>
        <dbReference type="PROSITE" id="PS50893"/>
    </source>
</evidence>
<feature type="transmembrane region" description="Helical" evidence="14">
    <location>
        <begin position="779"/>
        <end position="800"/>
    </location>
</feature>
<dbReference type="GO" id="GO:0016020">
    <property type="term" value="C:membrane"/>
    <property type="evidence" value="ECO:0007669"/>
    <property type="project" value="UniProtKB-SubCell"/>
</dbReference>
<evidence type="ECO:0000256" key="13">
    <source>
        <dbReference type="SAM" id="MobiDB-lite"/>
    </source>
</evidence>
<keyword evidence="7" id="KW-1278">Translocase</keyword>
<comment type="subcellular location">
    <subcellularLocation>
        <location evidence="1">Membrane</location>
        <topology evidence="1">Multi-pass membrane protein</topology>
    </subcellularLocation>
</comment>
<reference evidence="16" key="1">
    <citation type="submission" date="2025-08" db="UniProtKB">
        <authorList>
            <consortium name="Ensembl"/>
        </authorList>
    </citation>
    <scope>IDENTIFICATION</scope>
</reference>
<feature type="transmembrane region" description="Helical" evidence="14">
    <location>
        <begin position="598"/>
        <end position="618"/>
    </location>
</feature>
<dbReference type="FunFam" id="3.40.50.300:FF:000264">
    <property type="entry name" value="ATP-binding cassette, sub-family A (ABC1), member 1"/>
    <property type="match status" value="1"/>
</dbReference>
<keyword evidence="4 14" id="KW-0812">Transmembrane</keyword>
<feature type="transmembrane region" description="Helical" evidence="14">
    <location>
        <begin position="638"/>
        <end position="662"/>
    </location>
</feature>
<dbReference type="InterPro" id="IPR003593">
    <property type="entry name" value="AAA+_ATPase"/>
</dbReference>
<keyword evidence="9 14" id="KW-0472">Membrane</keyword>
<accession>A0A8B9HVJ8</accession>
<evidence type="ECO:0000256" key="5">
    <source>
        <dbReference type="ARBA" id="ARBA00022741"/>
    </source>
</evidence>
<keyword evidence="3" id="KW-0597">Phosphoprotein</keyword>
<dbReference type="Ensembl" id="ENSAMXT00005020628.1">
    <property type="protein sequence ID" value="ENSAMXP00005018666.1"/>
    <property type="gene ID" value="ENSAMXG00005004431.1"/>
</dbReference>
<dbReference type="Pfam" id="PF12698">
    <property type="entry name" value="ABC2_membrane_3"/>
    <property type="match status" value="2"/>
</dbReference>
<feature type="transmembrane region" description="Helical" evidence="14">
    <location>
        <begin position="1606"/>
        <end position="1623"/>
    </location>
</feature>
<dbReference type="SUPFAM" id="SSF52540">
    <property type="entry name" value="P-loop containing nucleoside triphosphate hydrolases"/>
    <property type="match status" value="2"/>
</dbReference>
<dbReference type="Gene3D" id="3.40.50.300">
    <property type="entry name" value="P-loop containing nucleotide triphosphate hydrolases"/>
    <property type="match status" value="2"/>
</dbReference>
<dbReference type="Pfam" id="PF23321">
    <property type="entry name" value="R1_ABCA1"/>
    <property type="match status" value="1"/>
</dbReference>
<dbReference type="GO" id="GO:0005548">
    <property type="term" value="F:phospholipid transporter activity"/>
    <property type="evidence" value="ECO:0007669"/>
    <property type="project" value="UniProtKB-ARBA"/>
</dbReference>
<evidence type="ECO:0000256" key="14">
    <source>
        <dbReference type="SAM" id="Phobius"/>
    </source>
</evidence>
<feature type="transmembrane region" description="Helical" evidence="14">
    <location>
        <begin position="1635"/>
        <end position="1653"/>
    </location>
</feature>
<feature type="transmembrane region" description="Helical" evidence="14">
    <location>
        <begin position="703"/>
        <end position="723"/>
    </location>
</feature>
<evidence type="ECO:0000256" key="9">
    <source>
        <dbReference type="ARBA" id="ARBA00023136"/>
    </source>
</evidence>
<evidence type="ECO:0000256" key="3">
    <source>
        <dbReference type="ARBA" id="ARBA00022553"/>
    </source>
</evidence>
<keyword evidence="10" id="KW-1015">Disulfide bond</keyword>
<feature type="transmembrane region" description="Helical" evidence="14">
    <location>
        <begin position="674"/>
        <end position="697"/>
    </location>
</feature>
<name>A0A8B9HVJ8_ASTMX</name>
<dbReference type="InterPro" id="IPR026082">
    <property type="entry name" value="ABCA"/>
</dbReference>
<evidence type="ECO:0000256" key="2">
    <source>
        <dbReference type="ARBA" id="ARBA00012189"/>
    </source>
</evidence>
<evidence type="ECO:0000256" key="10">
    <source>
        <dbReference type="ARBA" id="ARBA00023157"/>
    </source>
</evidence>
<dbReference type="Proteomes" id="UP000694621">
    <property type="component" value="Unplaced"/>
</dbReference>
<dbReference type="CDD" id="cd03263">
    <property type="entry name" value="ABC_subfamily_A"/>
    <property type="match status" value="2"/>
</dbReference>
<evidence type="ECO:0000256" key="6">
    <source>
        <dbReference type="ARBA" id="ARBA00022840"/>
    </source>
</evidence>
<dbReference type="GO" id="GO:0005524">
    <property type="term" value="F:ATP binding"/>
    <property type="evidence" value="ECO:0007669"/>
    <property type="project" value="UniProtKB-KW"/>
</dbReference>
<evidence type="ECO:0000256" key="4">
    <source>
        <dbReference type="ARBA" id="ARBA00022692"/>
    </source>
</evidence>
<dbReference type="InterPro" id="IPR056264">
    <property type="entry name" value="R2_ABCA1-4-like"/>
</dbReference>
<evidence type="ECO:0000313" key="16">
    <source>
        <dbReference type="Ensembl" id="ENSAMXP00005018666.1"/>
    </source>
</evidence>
<dbReference type="PROSITE" id="PS50893">
    <property type="entry name" value="ABC_TRANSPORTER_2"/>
    <property type="match status" value="2"/>
</dbReference>
<dbReference type="InterPro" id="IPR027417">
    <property type="entry name" value="P-loop_NTPase"/>
</dbReference>
<feature type="transmembrane region" description="Helical" evidence="14">
    <location>
        <begin position="1248"/>
        <end position="1269"/>
    </location>
</feature>
<evidence type="ECO:0000256" key="11">
    <source>
        <dbReference type="ARBA" id="ARBA00023180"/>
    </source>
</evidence>
<dbReference type="PROSITE" id="PS00211">
    <property type="entry name" value="ABC_TRANSPORTER_1"/>
    <property type="match status" value="1"/>
</dbReference>
<dbReference type="PANTHER" id="PTHR19229:SF190">
    <property type="entry name" value="RETINAL-SPECIFIC PHOSPHOLIPID-TRANSPORTING ATPASE ABCA4"/>
    <property type="match status" value="1"/>
</dbReference>
<proteinExistence type="predicted"/>
<protein>
    <recommendedName>
        <fullName evidence="2">P-type phospholipid transporter</fullName>
        <ecNumber evidence="2">7.6.2.1</ecNumber>
    </recommendedName>
</protein>
<evidence type="ECO:0000256" key="12">
    <source>
        <dbReference type="ARBA" id="ARBA00034036"/>
    </source>
</evidence>
<evidence type="ECO:0000313" key="17">
    <source>
        <dbReference type="Proteomes" id="UP000694621"/>
    </source>
</evidence>
<dbReference type="InterPro" id="IPR003439">
    <property type="entry name" value="ABC_transporter-like_ATP-bd"/>
</dbReference>
<feature type="domain" description="ABC transporter" evidence="15">
    <location>
        <begin position="1810"/>
        <end position="2042"/>
    </location>
</feature>
<dbReference type="EC" id="7.6.2.1" evidence="2"/>
<dbReference type="Pfam" id="PF00005">
    <property type="entry name" value="ABC_tran"/>
    <property type="match status" value="2"/>
</dbReference>
<evidence type="ECO:0000256" key="1">
    <source>
        <dbReference type="ARBA" id="ARBA00004141"/>
    </source>
</evidence>
<organism evidence="16 17">
    <name type="scientific">Astyanax mexicanus</name>
    <name type="common">Blind cave fish</name>
    <name type="synonym">Astyanax fasciatus mexicanus</name>
    <dbReference type="NCBI Taxonomy" id="7994"/>
    <lineage>
        <taxon>Eukaryota</taxon>
        <taxon>Metazoa</taxon>
        <taxon>Chordata</taxon>
        <taxon>Craniata</taxon>
        <taxon>Vertebrata</taxon>
        <taxon>Euteleostomi</taxon>
        <taxon>Actinopterygii</taxon>
        <taxon>Neopterygii</taxon>
        <taxon>Teleostei</taxon>
        <taxon>Ostariophysi</taxon>
        <taxon>Characiformes</taxon>
        <taxon>Characoidei</taxon>
        <taxon>Acestrorhamphidae</taxon>
        <taxon>Acestrorhamphinae</taxon>
        <taxon>Astyanax</taxon>
    </lineage>
</organism>
<dbReference type="InterPro" id="IPR017871">
    <property type="entry name" value="ABC_transporter-like_CS"/>
</dbReference>
<evidence type="ECO:0000256" key="7">
    <source>
        <dbReference type="ARBA" id="ARBA00022967"/>
    </source>
</evidence>
<feature type="domain" description="ABC transporter" evidence="15">
    <location>
        <begin position="852"/>
        <end position="1083"/>
    </location>
</feature>
<dbReference type="InterPro" id="IPR013525">
    <property type="entry name" value="ABC2_TM"/>
</dbReference>
<dbReference type="FunFam" id="3.40.50.300:FF:000232">
    <property type="entry name" value="ATP-binding cassette, sub-family A (ABC1), member 1"/>
    <property type="match status" value="1"/>
</dbReference>
<feature type="region of interest" description="Disordered" evidence="13">
    <location>
        <begin position="1193"/>
        <end position="1214"/>
    </location>
</feature>
<keyword evidence="8 14" id="KW-1133">Transmembrane helix</keyword>
<dbReference type="PANTHER" id="PTHR19229">
    <property type="entry name" value="ATP-BINDING CASSETTE TRANSPORTER SUBFAMILY A ABCA"/>
    <property type="match status" value="1"/>
</dbReference>